<gene>
    <name evidence="2" type="ORF">ATJ97_3051</name>
</gene>
<dbReference type="OrthoDB" id="3577600at2"/>
<dbReference type="Pfam" id="PF04306">
    <property type="entry name" value="DUF456"/>
    <property type="match status" value="1"/>
</dbReference>
<keyword evidence="1" id="KW-1133">Transmembrane helix</keyword>
<name>A0A2A9EPQ9_9MICO</name>
<keyword evidence="3" id="KW-1185">Reference proteome</keyword>
<dbReference type="Proteomes" id="UP000222106">
    <property type="component" value="Unassembled WGS sequence"/>
</dbReference>
<comment type="caution">
    <text evidence="2">The sequence shown here is derived from an EMBL/GenBank/DDBJ whole genome shotgun (WGS) entry which is preliminary data.</text>
</comment>
<feature type="transmembrane region" description="Helical" evidence="1">
    <location>
        <begin position="12"/>
        <end position="38"/>
    </location>
</feature>
<evidence type="ECO:0000313" key="3">
    <source>
        <dbReference type="Proteomes" id="UP000222106"/>
    </source>
</evidence>
<protein>
    <recommendedName>
        <fullName evidence="4">DUF456 family protein</fullName>
    </recommendedName>
</protein>
<proteinExistence type="predicted"/>
<dbReference type="RefSeq" id="WP_098484422.1">
    <property type="nucleotide sequence ID" value="NZ_PDJI01000004.1"/>
</dbReference>
<dbReference type="EMBL" id="PDJI01000004">
    <property type="protein sequence ID" value="PFG40521.1"/>
    <property type="molecule type" value="Genomic_DNA"/>
</dbReference>
<evidence type="ECO:0008006" key="4">
    <source>
        <dbReference type="Google" id="ProtNLM"/>
    </source>
</evidence>
<evidence type="ECO:0000313" key="2">
    <source>
        <dbReference type="EMBL" id="PFG40521.1"/>
    </source>
</evidence>
<sequence length="161" mass="16224">MDPIAELIVGLVIVVGLVGAVIQIYPGSIIVAAAVAVWGVVTGGAIGWTVAVVGVLAVAVAGVAKYLYAGRYLKGAGVPNRTLLVGGVLGVVGFFVIPVVGLPIGFVLGVYLSEMGRHRDHRGAWRSTMAAIRATGLTILIELAGALIATGVWVAGLLATG</sequence>
<keyword evidence="1" id="KW-0812">Transmembrane</keyword>
<evidence type="ECO:0000256" key="1">
    <source>
        <dbReference type="SAM" id="Phobius"/>
    </source>
</evidence>
<dbReference type="AlphaFoldDB" id="A0A2A9EPQ9"/>
<accession>A0A2A9EPQ9</accession>
<feature type="transmembrane region" description="Helical" evidence="1">
    <location>
        <begin position="45"/>
        <end position="68"/>
    </location>
</feature>
<keyword evidence="1" id="KW-0472">Membrane</keyword>
<feature type="transmembrane region" description="Helical" evidence="1">
    <location>
        <begin position="88"/>
        <end position="113"/>
    </location>
</feature>
<organism evidence="2 3">
    <name type="scientific">Georgenia soli</name>
    <dbReference type="NCBI Taxonomy" id="638953"/>
    <lineage>
        <taxon>Bacteria</taxon>
        <taxon>Bacillati</taxon>
        <taxon>Actinomycetota</taxon>
        <taxon>Actinomycetes</taxon>
        <taxon>Micrococcales</taxon>
        <taxon>Bogoriellaceae</taxon>
        <taxon>Georgenia</taxon>
    </lineage>
</organism>
<dbReference type="InterPro" id="IPR007403">
    <property type="entry name" value="DUF456"/>
</dbReference>
<feature type="transmembrane region" description="Helical" evidence="1">
    <location>
        <begin position="134"/>
        <end position="159"/>
    </location>
</feature>
<reference evidence="2 3" key="1">
    <citation type="submission" date="2017-10" db="EMBL/GenBank/DDBJ databases">
        <title>Sequencing the genomes of 1000 actinobacteria strains.</title>
        <authorList>
            <person name="Klenk H.-P."/>
        </authorList>
    </citation>
    <scope>NUCLEOTIDE SEQUENCE [LARGE SCALE GENOMIC DNA]</scope>
    <source>
        <strain evidence="2 3">DSM 21838</strain>
    </source>
</reference>